<evidence type="ECO:0000256" key="2">
    <source>
        <dbReference type="ARBA" id="ARBA00007430"/>
    </source>
</evidence>
<dbReference type="OrthoDB" id="3831435at2"/>
<dbReference type="Pfam" id="PF13440">
    <property type="entry name" value="Polysacc_synt_3"/>
    <property type="match status" value="1"/>
</dbReference>
<feature type="transmembrane region" description="Helical" evidence="7">
    <location>
        <begin position="387"/>
        <end position="405"/>
    </location>
</feature>
<evidence type="ECO:0000256" key="1">
    <source>
        <dbReference type="ARBA" id="ARBA00004651"/>
    </source>
</evidence>
<feature type="transmembrane region" description="Helical" evidence="7">
    <location>
        <begin position="252"/>
        <end position="275"/>
    </location>
</feature>
<keyword evidence="6 7" id="KW-0472">Membrane</keyword>
<dbReference type="EMBL" id="JOKH01000009">
    <property type="protein sequence ID" value="KEQ13091.1"/>
    <property type="molecule type" value="Genomic_DNA"/>
</dbReference>
<dbReference type="eggNOG" id="COG2244">
    <property type="taxonomic scope" value="Bacteria"/>
</dbReference>
<dbReference type="Proteomes" id="UP000028073">
    <property type="component" value="Unassembled WGS sequence"/>
</dbReference>
<feature type="transmembrane region" description="Helical" evidence="7">
    <location>
        <begin position="327"/>
        <end position="343"/>
    </location>
</feature>
<keyword evidence="9" id="KW-1185">Reference proteome</keyword>
<evidence type="ECO:0000313" key="9">
    <source>
        <dbReference type="Proteomes" id="UP000028073"/>
    </source>
</evidence>
<feature type="transmembrane region" description="Helical" evidence="7">
    <location>
        <begin position="116"/>
        <end position="138"/>
    </location>
</feature>
<reference evidence="8 9" key="1">
    <citation type="submission" date="2014-06" db="EMBL/GenBank/DDBJ databases">
        <title>Whole Genome Sequences of Three Symbiotic Endozoicomonas Bacteria.</title>
        <authorList>
            <person name="Neave M.J."/>
            <person name="Apprill A."/>
            <person name="Voolstra C.R."/>
        </authorList>
    </citation>
    <scope>NUCLEOTIDE SEQUENCE [LARGE SCALE GENOMIC DNA]</scope>
    <source>
        <strain evidence="8 9">DSM 25634</strain>
    </source>
</reference>
<keyword evidence="5 7" id="KW-1133">Transmembrane helix</keyword>
<dbReference type="STRING" id="1137799.GZ78_26410"/>
<evidence type="ECO:0000256" key="6">
    <source>
        <dbReference type="ARBA" id="ARBA00023136"/>
    </source>
</evidence>
<accession>A0A081N3R8</accession>
<name>A0A081N3R8_9GAMM</name>
<feature type="transmembrane region" description="Helical" evidence="7">
    <location>
        <begin position="296"/>
        <end position="315"/>
    </location>
</feature>
<dbReference type="RefSeq" id="WP_034842231.1">
    <property type="nucleotide sequence ID" value="NZ_JOKH01000009.1"/>
</dbReference>
<evidence type="ECO:0000256" key="7">
    <source>
        <dbReference type="SAM" id="Phobius"/>
    </source>
</evidence>
<evidence type="ECO:0000313" key="8">
    <source>
        <dbReference type="EMBL" id="KEQ13091.1"/>
    </source>
</evidence>
<proteinExistence type="inferred from homology"/>
<keyword evidence="3" id="KW-1003">Cell membrane</keyword>
<comment type="subcellular location">
    <subcellularLocation>
        <location evidence="1">Cell membrane</location>
        <topology evidence="1">Multi-pass membrane protein</topology>
    </subcellularLocation>
</comment>
<dbReference type="AlphaFoldDB" id="A0A081N3R8"/>
<dbReference type="PANTHER" id="PTHR30250">
    <property type="entry name" value="PST FAMILY PREDICTED COLANIC ACID TRANSPORTER"/>
    <property type="match status" value="1"/>
</dbReference>
<gene>
    <name evidence="8" type="ORF">GZ78_26410</name>
</gene>
<evidence type="ECO:0000256" key="5">
    <source>
        <dbReference type="ARBA" id="ARBA00022989"/>
    </source>
</evidence>
<dbReference type="InterPro" id="IPR050833">
    <property type="entry name" value="Poly_Biosynth_Transport"/>
</dbReference>
<protein>
    <recommendedName>
        <fullName evidence="10">Translocase</fullName>
    </recommendedName>
</protein>
<comment type="similarity">
    <text evidence="2">Belongs to the polysaccharide synthase family.</text>
</comment>
<feature type="transmembrane region" description="Helical" evidence="7">
    <location>
        <begin position="364"/>
        <end position="381"/>
    </location>
</feature>
<feature type="transmembrane region" description="Helical" evidence="7">
    <location>
        <begin position="45"/>
        <end position="64"/>
    </location>
</feature>
<organism evidence="8 9">
    <name type="scientific">Endozoicomonas numazuensis</name>
    <dbReference type="NCBI Taxonomy" id="1137799"/>
    <lineage>
        <taxon>Bacteria</taxon>
        <taxon>Pseudomonadati</taxon>
        <taxon>Pseudomonadota</taxon>
        <taxon>Gammaproteobacteria</taxon>
        <taxon>Oceanospirillales</taxon>
        <taxon>Endozoicomonadaceae</taxon>
        <taxon>Endozoicomonas</taxon>
    </lineage>
</organism>
<feature type="transmembrane region" description="Helical" evidence="7">
    <location>
        <begin position="12"/>
        <end position="33"/>
    </location>
</feature>
<sequence length="413" mass="45526">MIKFKNEVARNVATLMTGTVLAQAIPIAVSPILTRLYTPEDFGLFALYGALAAIISMLATGRYEQAIMLPQDDDEAINIVIFSLGIVVSVSVLSLVTVFLFNVELTKLLGSDDISGWLYLLPVSILVVGCYQNFYYWVNRQKKYKNIAINRVFQSGGTAAVQVSTAFGHVGGGLMMGLVVGQTIGLIGLLQASGKKVIAFIPAVSVDKVLESAKRYKKFPLFDSMSSILNMSTSHLQNIVLAAFYGAQTAGLYSLVLRVLVFPLSFINGALLDVLRDKFVTEYRETGGVKVFYRKVFLVLFVLGLPPMLLLLLFAEDLFQIVFGDNWLEAGVYASILAPMFYMRFISSPLSYMFFVAEKQEWDVVGNILLCVSLVVSALASDSARDFVIRISFMHGFVYFLYLVVSARLAKAI</sequence>
<evidence type="ECO:0000256" key="4">
    <source>
        <dbReference type="ARBA" id="ARBA00022692"/>
    </source>
</evidence>
<comment type="caution">
    <text evidence="8">The sequence shown here is derived from an EMBL/GenBank/DDBJ whole genome shotgun (WGS) entry which is preliminary data.</text>
</comment>
<feature type="transmembrane region" description="Helical" evidence="7">
    <location>
        <begin position="76"/>
        <end position="101"/>
    </location>
</feature>
<keyword evidence="4 7" id="KW-0812">Transmembrane</keyword>
<dbReference type="PANTHER" id="PTHR30250:SF10">
    <property type="entry name" value="LIPOPOLYSACCHARIDE BIOSYNTHESIS PROTEIN WZXC"/>
    <property type="match status" value="1"/>
</dbReference>
<evidence type="ECO:0008006" key="10">
    <source>
        <dbReference type="Google" id="ProtNLM"/>
    </source>
</evidence>
<evidence type="ECO:0000256" key="3">
    <source>
        <dbReference type="ARBA" id="ARBA00022475"/>
    </source>
</evidence>
<dbReference type="GO" id="GO:0005886">
    <property type="term" value="C:plasma membrane"/>
    <property type="evidence" value="ECO:0007669"/>
    <property type="project" value="UniProtKB-SubCell"/>
</dbReference>